<keyword evidence="3" id="KW-0998">Cell outer membrane</keyword>
<dbReference type="Pfam" id="PF13488">
    <property type="entry name" value="Gly-zipper_Omp"/>
    <property type="match status" value="1"/>
</dbReference>
<name>A0A1T5FBE1_9SPHN</name>
<dbReference type="Gene3D" id="3.30.1330.60">
    <property type="entry name" value="OmpA-like domain"/>
    <property type="match status" value="1"/>
</dbReference>
<dbReference type="CDD" id="cd07185">
    <property type="entry name" value="OmpA_C-like"/>
    <property type="match status" value="1"/>
</dbReference>
<dbReference type="OrthoDB" id="9782229at2"/>
<dbReference type="PRINTS" id="PR01021">
    <property type="entry name" value="OMPADOMAIN"/>
</dbReference>
<accession>A0A1T5FBE1</accession>
<feature type="chain" id="PRO_5010554682" evidence="6">
    <location>
        <begin position="19"/>
        <end position="222"/>
    </location>
</feature>
<dbReference type="AlphaFoldDB" id="A0A1T5FBE1"/>
<evidence type="ECO:0000313" key="9">
    <source>
        <dbReference type="Proteomes" id="UP000189818"/>
    </source>
</evidence>
<feature type="signal peptide" evidence="6">
    <location>
        <begin position="1"/>
        <end position="18"/>
    </location>
</feature>
<evidence type="ECO:0000256" key="4">
    <source>
        <dbReference type="PROSITE-ProRule" id="PRU00473"/>
    </source>
</evidence>
<feature type="transmembrane region" description="Helical" evidence="5">
    <location>
        <begin position="61"/>
        <end position="79"/>
    </location>
</feature>
<evidence type="ECO:0000256" key="3">
    <source>
        <dbReference type="ARBA" id="ARBA00023237"/>
    </source>
</evidence>
<dbReference type="InterPro" id="IPR006664">
    <property type="entry name" value="OMP_bac"/>
</dbReference>
<keyword evidence="5" id="KW-0812">Transmembrane</keyword>
<evidence type="ECO:0000256" key="6">
    <source>
        <dbReference type="SAM" id="SignalP"/>
    </source>
</evidence>
<dbReference type="Proteomes" id="UP000189818">
    <property type="component" value="Unassembled WGS sequence"/>
</dbReference>
<evidence type="ECO:0000259" key="7">
    <source>
        <dbReference type="PROSITE" id="PS51123"/>
    </source>
</evidence>
<dbReference type="InterPro" id="IPR006665">
    <property type="entry name" value="OmpA-like"/>
</dbReference>
<evidence type="ECO:0000256" key="2">
    <source>
        <dbReference type="ARBA" id="ARBA00023136"/>
    </source>
</evidence>
<dbReference type="PROSITE" id="PS51257">
    <property type="entry name" value="PROKAR_LIPOPROTEIN"/>
    <property type="match status" value="1"/>
</dbReference>
<dbReference type="SUPFAM" id="SSF103088">
    <property type="entry name" value="OmpA-like"/>
    <property type="match status" value="1"/>
</dbReference>
<comment type="subcellular location">
    <subcellularLocation>
        <location evidence="1">Cell outer membrane</location>
    </subcellularLocation>
</comment>
<keyword evidence="2 4" id="KW-0472">Membrane</keyword>
<evidence type="ECO:0000313" key="8">
    <source>
        <dbReference type="EMBL" id="SKB93470.1"/>
    </source>
</evidence>
<dbReference type="PANTHER" id="PTHR30329">
    <property type="entry name" value="STATOR ELEMENT OF FLAGELLAR MOTOR COMPLEX"/>
    <property type="match status" value="1"/>
</dbReference>
<dbReference type="InterPro" id="IPR050330">
    <property type="entry name" value="Bact_OuterMem_StrucFunc"/>
</dbReference>
<dbReference type="GO" id="GO:0009279">
    <property type="term" value="C:cell outer membrane"/>
    <property type="evidence" value="ECO:0007669"/>
    <property type="project" value="UniProtKB-SubCell"/>
</dbReference>
<protein>
    <submittedName>
        <fullName evidence="8">Outer membrane protein OmpA</fullName>
    </submittedName>
</protein>
<evidence type="ECO:0000256" key="1">
    <source>
        <dbReference type="ARBA" id="ARBA00004442"/>
    </source>
</evidence>
<keyword evidence="9" id="KW-1185">Reference proteome</keyword>
<keyword evidence="6" id="KW-0732">Signal</keyword>
<dbReference type="InterPro" id="IPR039567">
    <property type="entry name" value="Gly-zipper"/>
</dbReference>
<keyword evidence="5" id="KW-1133">Transmembrane helix</keyword>
<dbReference type="InterPro" id="IPR036737">
    <property type="entry name" value="OmpA-like_sf"/>
</dbReference>
<evidence type="ECO:0000256" key="5">
    <source>
        <dbReference type="SAM" id="Phobius"/>
    </source>
</evidence>
<dbReference type="RefSeq" id="WP_079649626.1">
    <property type="nucleotide sequence ID" value="NZ_FUYM01000009.1"/>
</dbReference>
<feature type="domain" description="OmpA-like" evidence="7">
    <location>
        <begin position="101"/>
        <end position="218"/>
    </location>
</feature>
<dbReference type="Pfam" id="PF00691">
    <property type="entry name" value="OmpA"/>
    <property type="match status" value="1"/>
</dbReference>
<proteinExistence type="predicted"/>
<dbReference type="EMBL" id="FUYM01000009">
    <property type="protein sequence ID" value="SKB93470.1"/>
    <property type="molecule type" value="Genomic_DNA"/>
</dbReference>
<feature type="transmembrane region" description="Helical" evidence="5">
    <location>
        <begin position="34"/>
        <end position="54"/>
    </location>
</feature>
<reference evidence="9" key="1">
    <citation type="submission" date="2017-02" db="EMBL/GenBank/DDBJ databases">
        <authorList>
            <person name="Varghese N."/>
            <person name="Submissions S."/>
        </authorList>
    </citation>
    <scope>NUCLEOTIDE SEQUENCE [LARGE SCALE GENOMIC DNA]</scope>
    <source>
        <strain evidence="9">UM2</strain>
    </source>
</reference>
<dbReference type="PANTHER" id="PTHR30329:SF21">
    <property type="entry name" value="LIPOPROTEIN YIAD-RELATED"/>
    <property type="match status" value="1"/>
</dbReference>
<organism evidence="8 9">
    <name type="scientific">Rhizorhabdus histidinilytica</name>
    <dbReference type="NCBI Taxonomy" id="439228"/>
    <lineage>
        <taxon>Bacteria</taxon>
        <taxon>Pseudomonadati</taxon>
        <taxon>Pseudomonadota</taxon>
        <taxon>Alphaproteobacteria</taxon>
        <taxon>Sphingomonadales</taxon>
        <taxon>Sphingomonadaceae</taxon>
        <taxon>Rhizorhabdus</taxon>
    </lineage>
</organism>
<gene>
    <name evidence="8" type="ORF">SAMN06295920_10926</name>
</gene>
<dbReference type="PROSITE" id="PS51123">
    <property type="entry name" value="OMPA_2"/>
    <property type="match status" value="1"/>
</dbReference>
<sequence>MHKTKMMAAMLAASTLLAGCVTDPETGQRRLSKAGIGALAGTALGAGAGALVGGRHNRTEAIVGAGIGAIAGGAIGAYMDRQEAKLREQTAGTGVEVERQGDELLLNMPAGITFATNSYEVQPQFRTTLDKVASTLSEYGKTYVDVYGHTDSTGSDAINEPLSRNRAEAVANYLSSHGVAAARIGTQGFGSRQPIASNATPEGRQANRRVEIKIVPIKEGDI</sequence>
<dbReference type="STRING" id="439228.SAMN06295920_10926"/>